<dbReference type="OMA" id="WGPNMKP"/>
<dbReference type="GO" id="GO:0003729">
    <property type="term" value="F:mRNA binding"/>
    <property type="evidence" value="ECO:0007669"/>
    <property type="project" value="EnsemblFungi"/>
</dbReference>
<feature type="domain" description="K Homology" evidence="7">
    <location>
        <begin position="807"/>
        <end position="880"/>
    </location>
</feature>
<evidence type="ECO:0000256" key="1">
    <source>
        <dbReference type="ARBA" id="ARBA00004496"/>
    </source>
</evidence>
<comment type="subcellular location">
    <subcellularLocation>
        <location evidence="1">Cytoplasm</location>
    </subcellularLocation>
</comment>
<evidence type="ECO:0000256" key="6">
    <source>
        <dbReference type="SAM" id="Coils"/>
    </source>
</evidence>
<dbReference type="InterPro" id="IPR036612">
    <property type="entry name" value="KH_dom_type_1_sf"/>
</dbReference>
<feature type="domain" description="K Homology" evidence="7">
    <location>
        <begin position="564"/>
        <end position="637"/>
    </location>
</feature>
<keyword evidence="9" id="KW-1185">Reference proteome</keyword>
<organism evidence="8 9">
    <name type="scientific">Scheffersomyces stipitis (strain ATCC 58785 / CBS 6054 / NBRC 10063 / NRRL Y-11545)</name>
    <name type="common">Yeast</name>
    <name type="synonym">Pichia stipitis</name>
    <dbReference type="NCBI Taxonomy" id="322104"/>
    <lineage>
        <taxon>Eukaryota</taxon>
        <taxon>Fungi</taxon>
        <taxon>Dikarya</taxon>
        <taxon>Ascomycota</taxon>
        <taxon>Saccharomycotina</taxon>
        <taxon>Pichiomycetes</taxon>
        <taxon>Debaryomycetaceae</taxon>
        <taxon>Scheffersomyces</taxon>
    </lineage>
</organism>
<name>A3GHP9_PICST</name>
<dbReference type="GO" id="GO:0000781">
    <property type="term" value="C:chromosome, telomeric region"/>
    <property type="evidence" value="ECO:0007669"/>
    <property type="project" value="GOC"/>
</dbReference>
<dbReference type="AlphaFoldDB" id="A3GHP9"/>
<sequence>MPTPAEIIAARVNNDDYNGNGSGEDAASVISSAGSAGVASSATAPSIADESAFPALGGKKSPSVSGVVTPSWGPSMKTPVSGSVSPTPLAKPKPAVVGTNGHRVKVSTIQEAFSLDAEDQLNVARLDFIKILTTVKSDTNTNIECTTSQHTKKRTFLITGKPEDVRLAKRTVIKKLTKPVVLSFSVPAKVRSRIIGPQGKNLKPIISANDVKIDIGNPEDDVEDEDEDEDDIFSKTVTITVSGDVEGCKRAKAQINAIVKEETKNLSVKVKVDDLVKPFASVALNPVVSKYSSLDINVPDYKSGSATILIVGDRELALEAKAEVKDILDALSTKLTTEEVPIPKIKHQFLPIGAILEEDHVFIQLPSEGEANVKFIGEKKKLAAAKEKARQTTSSYKVEVLDMSKAHKGNLKHVKAVAALLNQNGVFKQIAGEHEVSISVPSTKTLSDESIASIPIEIVCKDDAEKIKTVRKAIVQVVNKITPDQTKVIDDIDAFLIGKVPETIKAVAKQSKVSYVILGSNITLFADEKEAEESDDFDDFESSDSVSFTEVEEALDGLRKLAANLESVVLNVPSKEQSTVSGPRGTTLKSILKGVEANSVEVKLHHDGSKSSDDSIYIHGVKSEVSKVKKDVEAVLADAQEYKDGYTATISVPSTVLSRLIGKSGANLNALRDEFGVKIDVADEGKEADSKDKTGKTDIVVSGIKRNVEEAKVDIQQLSKRWADETLVTLKIESQYHRRMIGQSGVYINRLQDKYNVKIRFPSADGKTSDFADAPKSKDEVTIKGPSKGVAKAEEELKELYKYEKENGFKQTIQIPVKAIARVIGKAGETINDIADGSGIEYKFNRNTESEESLGYAEVELTGAKSALKEAINKINEIIEEIENFASVTIKVDPKYHRDLIGQAGSVMKEIISKAGGDDLPRNRYFKLLSIPNEGSGSDEVTSQGDKSIVDKVIEQVKKIIATKEASVTEDYELPKEKHRLIVGPSGSIRHSLQEEFGASIEIPRPNDASTIIKLSGLPEKIEGLKTKIAELTKDDWVLSVDVPQAYHALVSEKGAIFKKLKSDYNVEVQHGNLTRQAAKLSSSSIPTPPQEAFPTDDAATKFTIVDNAPVEESDVVIPWRLKGDEEGAKKAAKLIEERLANAKAATSVGWFYSKNPSTFSKIVGPQGSKINQIRKKSSTFITVPRSNDKNPNFVYLIGSAENLEVASKEIENALKN</sequence>
<reference evidence="8 9" key="1">
    <citation type="journal article" date="2007" name="Nat. Biotechnol.">
        <title>Genome sequence of the lignocellulose-bioconverting and xylose-fermenting yeast Pichia stipitis.</title>
        <authorList>
            <person name="Jeffries T.W."/>
            <person name="Grigoriev I.V."/>
            <person name="Grimwood J."/>
            <person name="Laplaza J.M."/>
            <person name="Aerts A."/>
            <person name="Salamov A."/>
            <person name="Schmutz J."/>
            <person name="Lindquist E."/>
            <person name="Dehal P."/>
            <person name="Shapiro H."/>
            <person name="Jin Y.S."/>
            <person name="Passoth V."/>
            <person name="Richardson P.M."/>
        </authorList>
    </citation>
    <scope>NUCLEOTIDE SEQUENCE [LARGE SCALE GENOMIC DNA]</scope>
    <source>
        <strain evidence="9">ATCC 58785 / CBS 6054 / NBRC 10063 / NRRL Y-11545</strain>
    </source>
</reference>
<keyword evidence="4 5" id="KW-0694">RNA-binding</keyword>
<dbReference type="HOGENOM" id="CLU_003293_1_0_1"/>
<feature type="domain" description="K Homology" evidence="7">
    <location>
        <begin position="966"/>
        <end position="1034"/>
    </location>
</feature>
<feature type="domain" description="K Homology" evidence="7">
    <location>
        <begin position="1035"/>
        <end position="1141"/>
    </location>
</feature>
<dbReference type="GO" id="GO:0001965">
    <property type="term" value="F:G-protein alpha-subunit binding"/>
    <property type="evidence" value="ECO:0007669"/>
    <property type="project" value="EnsemblFungi"/>
</dbReference>
<dbReference type="Proteomes" id="UP000002258">
    <property type="component" value="Chromosome 1"/>
</dbReference>
<dbReference type="GO" id="GO:0000750">
    <property type="term" value="P:pheromone-dependent signal transduction involved in conjugation with cellular fusion"/>
    <property type="evidence" value="ECO:0007669"/>
    <property type="project" value="EnsemblFungi"/>
</dbReference>
<dbReference type="Pfam" id="PF24668">
    <property type="entry name" value="KH_Vigilin"/>
    <property type="match status" value="1"/>
</dbReference>
<dbReference type="GO" id="GO:0045141">
    <property type="term" value="P:meiotic telomere clustering"/>
    <property type="evidence" value="ECO:0007669"/>
    <property type="project" value="EnsemblFungi"/>
</dbReference>
<proteinExistence type="predicted"/>
<dbReference type="InterPro" id="IPR057778">
    <property type="entry name" value="KH_Vigilin_N"/>
</dbReference>
<evidence type="ECO:0000256" key="4">
    <source>
        <dbReference type="ARBA" id="ARBA00022884"/>
    </source>
</evidence>
<evidence type="ECO:0000313" key="9">
    <source>
        <dbReference type="Proteomes" id="UP000002258"/>
    </source>
</evidence>
<dbReference type="Gene3D" id="3.30.1370.10">
    <property type="entry name" value="K Homology domain, type 1"/>
    <property type="match status" value="8"/>
</dbReference>
<dbReference type="InterPro" id="IPR054548">
    <property type="entry name" value="SCP160-like_KH"/>
</dbReference>
<comment type="caution">
    <text evidence="8">The sequence shown here is derived from an EMBL/GenBank/DDBJ whole genome shotgun (WGS) entry which is preliminary data.</text>
</comment>
<dbReference type="Pfam" id="PF00013">
    <property type="entry name" value="KH_1"/>
    <property type="match status" value="6"/>
</dbReference>
<dbReference type="eggNOG" id="KOG2208">
    <property type="taxonomic scope" value="Eukaryota"/>
</dbReference>
<dbReference type="PANTHER" id="PTHR10627">
    <property type="entry name" value="SCP160"/>
    <property type="match status" value="1"/>
</dbReference>
<evidence type="ECO:0000259" key="7">
    <source>
        <dbReference type="SMART" id="SM00322"/>
    </source>
</evidence>
<keyword evidence="2" id="KW-0963">Cytoplasm</keyword>
<feature type="domain" description="K Homology" evidence="7">
    <location>
        <begin position="1147"/>
        <end position="1216"/>
    </location>
</feature>
<keyword evidence="6" id="KW-0175">Coiled coil</keyword>
<dbReference type="KEGG" id="pic:PICST_86979"/>
<dbReference type="GO" id="GO:0031509">
    <property type="term" value="P:subtelomeric heterochromatin formation"/>
    <property type="evidence" value="ECO:0007669"/>
    <property type="project" value="EnsemblFungi"/>
</dbReference>
<feature type="domain" description="K Homology" evidence="7">
    <location>
        <begin position="724"/>
        <end position="802"/>
    </location>
</feature>
<dbReference type="GeneID" id="4851798"/>
<dbReference type="OrthoDB" id="10027144at2759"/>
<dbReference type="GO" id="GO:0043577">
    <property type="term" value="P:chemotropism"/>
    <property type="evidence" value="ECO:0007669"/>
    <property type="project" value="EnsemblFungi"/>
</dbReference>
<dbReference type="GO" id="GO:0030466">
    <property type="term" value="P:silent mating-type cassette heterochromatin formation"/>
    <property type="evidence" value="ECO:0007669"/>
    <property type="project" value="EnsemblFungi"/>
</dbReference>
<feature type="domain" description="K Homology" evidence="7">
    <location>
        <begin position="644"/>
        <end position="720"/>
    </location>
</feature>
<dbReference type="SMART" id="SM00322">
    <property type="entry name" value="KH"/>
    <property type="match status" value="9"/>
</dbReference>
<accession>A3GHP9</accession>
<evidence type="ECO:0000256" key="2">
    <source>
        <dbReference type="ARBA" id="ARBA00022490"/>
    </source>
</evidence>
<gene>
    <name evidence="8" type="primary">SCP160</name>
    <name evidence="8" type="ORF">PICST_86979</name>
</gene>
<dbReference type="PROSITE" id="PS50084">
    <property type="entry name" value="KH_TYPE_1"/>
    <property type="match status" value="8"/>
</dbReference>
<evidence type="ECO:0000313" key="8">
    <source>
        <dbReference type="EMBL" id="EAZ63088.2"/>
    </source>
</evidence>
<dbReference type="SUPFAM" id="SSF54791">
    <property type="entry name" value="Eukaryotic type KH-domain (KH-domain type I)"/>
    <property type="match status" value="8"/>
</dbReference>
<protein>
    <submittedName>
        <fullName evidence="8">Vigilin</fullName>
    </submittedName>
</protein>
<dbReference type="EMBL" id="AAVQ01000002">
    <property type="protein sequence ID" value="EAZ63088.2"/>
    <property type="molecule type" value="Genomic_DNA"/>
</dbReference>
<dbReference type="PANTHER" id="PTHR10627:SF31">
    <property type="entry name" value="DODECA-SATELLITE-BINDING PROTEIN 1, ISOFORM A"/>
    <property type="match status" value="1"/>
</dbReference>
<dbReference type="FunCoup" id="A3GHP9">
    <property type="interactions" value="731"/>
</dbReference>
<dbReference type="STRING" id="322104.A3GHP9"/>
<evidence type="ECO:0000256" key="3">
    <source>
        <dbReference type="ARBA" id="ARBA00022737"/>
    </source>
</evidence>
<feature type="coiled-coil region" evidence="6">
    <location>
        <begin position="861"/>
        <end position="888"/>
    </location>
</feature>
<dbReference type="InParanoid" id="A3GHP9"/>
<feature type="domain" description="K Homology" evidence="7">
    <location>
        <begin position="884"/>
        <end position="962"/>
    </location>
</feature>
<keyword evidence="3" id="KW-0677">Repeat</keyword>
<dbReference type="InterPro" id="IPR004088">
    <property type="entry name" value="KH_dom_type_1"/>
</dbReference>
<dbReference type="RefSeq" id="XP_001387111.2">
    <property type="nucleotide sequence ID" value="XM_001387074.1"/>
</dbReference>
<dbReference type="Pfam" id="PF22952">
    <property type="entry name" value="KH_11"/>
    <property type="match status" value="1"/>
</dbReference>
<evidence type="ECO:0000256" key="5">
    <source>
        <dbReference type="PROSITE-ProRule" id="PRU00117"/>
    </source>
</evidence>
<dbReference type="InterPro" id="IPR004087">
    <property type="entry name" value="KH_dom"/>
</dbReference>
<dbReference type="GO" id="GO:0005789">
    <property type="term" value="C:endoplasmic reticulum membrane"/>
    <property type="evidence" value="ECO:0007669"/>
    <property type="project" value="EnsemblFungi"/>
</dbReference>
<feature type="domain" description="K Homology" evidence="7">
    <location>
        <begin position="178"/>
        <end position="260"/>
    </location>
</feature>